<dbReference type="PROSITE" id="PS51318">
    <property type="entry name" value="TAT"/>
    <property type="match status" value="1"/>
</dbReference>
<dbReference type="SUPFAM" id="SSF53474">
    <property type="entry name" value="alpha/beta-Hydrolases"/>
    <property type="match status" value="1"/>
</dbReference>
<evidence type="ECO:0008006" key="4">
    <source>
        <dbReference type="Google" id="ProtNLM"/>
    </source>
</evidence>
<reference evidence="2" key="1">
    <citation type="journal article" date="2021" name="Front. Microbiol.">
        <title>Comprehensive Comparative Genomics and Phenotyping of Methylobacterium Species.</title>
        <authorList>
            <person name="Alessa O."/>
            <person name="Ogura Y."/>
            <person name="Fujitani Y."/>
            <person name="Takami H."/>
            <person name="Hayashi T."/>
            <person name="Sahin N."/>
            <person name="Tani A."/>
        </authorList>
    </citation>
    <scope>NUCLEOTIDE SEQUENCE</scope>
    <source>
        <strain evidence="2">DSM 17168</strain>
    </source>
</reference>
<dbReference type="InterPro" id="IPR006311">
    <property type="entry name" value="TAT_signal"/>
</dbReference>
<reference evidence="2" key="2">
    <citation type="submission" date="2021-08" db="EMBL/GenBank/DDBJ databases">
        <authorList>
            <person name="Tani A."/>
            <person name="Ola A."/>
            <person name="Ogura Y."/>
            <person name="Katsura K."/>
            <person name="Hayashi T."/>
        </authorList>
    </citation>
    <scope>NUCLEOTIDE SEQUENCE</scope>
    <source>
        <strain evidence="2">DSM 17168</strain>
    </source>
</reference>
<feature type="region of interest" description="Disordered" evidence="1">
    <location>
        <begin position="1"/>
        <end position="20"/>
    </location>
</feature>
<comment type="caution">
    <text evidence="2">The sequence shown here is derived from an EMBL/GenBank/DDBJ whole genome shotgun (WGS) entry which is preliminary data.</text>
</comment>
<dbReference type="PANTHER" id="PTHR36513">
    <property type="entry name" value="ABC TRANSMEMBRANE TYPE-1 DOMAIN-CONTAINING PROTEIN"/>
    <property type="match status" value="1"/>
</dbReference>
<dbReference type="Pfam" id="PF05990">
    <property type="entry name" value="DUF900"/>
    <property type="match status" value="1"/>
</dbReference>
<dbReference type="PIRSF" id="PIRSF033909">
    <property type="entry name" value="UCP033909"/>
    <property type="match status" value="1"/>
</dbReference>
<gene>
    <name evidence="2" type="ORF">GMJLKIPL_5111</name>
</gene>
<evidence type="ECO:0000313" key="2">
    <source>
        <dbReference type="EMBL" id="GJE03160.1"/>
    </source>
</evidence>
<keyword evidence="3" id="KW-1185">Reference proteome</keyword>
<dbReference type="PANTHER" id="PTHR36513:SF1">
    <property type="entry name" value="TRANSMEMBRANE PROTEIN"/>
    <property type="match status" value="1"/>
</dbReference>
<proteinExistence type="predicted"/>
<evidence type="ECO:0000256" key="1">
    <source>
        <dbReference type="SAM" id="MobiDB-lite"/>
    </source>
</evidence>
<dbReference type="InterPro" id="IPR014586">
    <property type="entry name" value="UCP033909"/>
</dbReference>
<accession>A0ABQ4SKY8</accession>
<dbReference type="Proteomes" id="UP001055153">
    <property type="component" value="Unassembled WGS sequence"/>
</dbReference>
<dbReference type="InterPro" id="IPR029058">
    <property type="entry name" value="AB_hydrolase_fold"/>
</dbReference>
<sequence length="353" mass="36746">MPRGDETLPRAPTPPVDPTRRGMLRLAAASLAGLGLGGCLGEGLVTGALTAPEKQSALDVSPLLLVATTRRPAKDPRAAPYFTEERGRGLSFAELRLSAPDRSLIGKVSSVVTGDWRLVAAPRVETGPGAAAAFADATLGRDVLLYVHGYRESFETAALSAAQLSDGIRFRGVSGLFTWPSAGSTFDYGYDRESALWSRDALEDLLRALAGPAGGGRIHLVAHSMGTLLTLETLRMLRADAGEGAMARIGAVVLAAPDIDIDLFTKGVERLGPAAAKITVISSTRDRALGLSSTIAGGVLRAGAADRERLEALGVRVADASEYGSGLINHDLFLSNGEVQQVVKRAVARAAGA</sequence>
<dbReference type="Gene3D" id="3.40.50.1820">
    <property type="entry name" value="alpha/beta hydrolase"/>
    <property type="match status" value="1"/>
</dbReference>
<dbReference type="InterPro" id="IPR010297">
    <property type="entry name" value="DUF900_hydrolase"/>
</dbReference>
<dbReference type="EMBL" id="BPQQ01000069">
    <property type="protein sequence ID" value="GJE03160.1"/>
    <property type="molecule type" value="Genomic_DNA"/>
</dbReference>
<evidence type="ECO:0000313" key="3">
    <source>
        <dbReference type="Proteomes" id="UP001055153"/>
    </source>
</evidence>
<name>A0ABQ4SKY8_9HYPH</name>
<protein>
    <recommendedName>
        <fullName evidence="4">Esterase/lipase superfamily enzyme</fullName>
    </recommendedName>
</protein>
<organism evidence="2 3">
    <name type="scientific">Methylobacterium isbiliense</name>
    <dbReference type="NCBI Taxonomy" id="315478"/>
    <lineage>
        <taxon>Bacteria</taxon>
        <taxon>Pseudomonadati</taxon>
        <taxon>Pseudomonadota</taxon>
        <taxon>Alphaproteobacteria</taxon>
        <taxon>Hyphomicrobiales</taxon>
        <taxon>Methylobacteriaceae</taxon>
        <taxon>Methylobacterium</taxon>
    </lineage>
</organism>